<evidence type="ECO:0000256" key="11">
    <source>
        <dbReference type="SAM" id="Phobius"/>
    </source>
</evidence>
<dbReference type="Gene3D" id="4.10.95.10">
    <property type="entry name" value="Cytochrome c oxidase, subunit VIa"/>
    <property type="match status" value="1"/>
</dbReference>
<feature type="transmembrane region" description="Helical" evidence="11">
    <location>
        <begin position="66"/>
        <end position="86"/>
    </location>
</feature>
<comment type="pathway">
    <text evidence="2">Energy metabolism; oxidative phosphorylation.</text>
</comment>
<evidence type="ECO:0000256" key="8">
    <source>
        <dbReference type="ARBA" id="ARBA00023128"/>
    </source>
</evidence>
<dbReference type="PANTHER" id="PTHR11504:SF0">
    <property type="entry name" value="CYTOCHROME C OXIDASE SUBUNIT"/>
    <property type="match status" value="1"/>
</dbReference>
<gene>
    <name evidence="12" type="primary">ORF212708</name>
</gene>
<evidence type="ECO:0000313" key="12">
    <source>
        <dbReference type="EMBL" id="CEK96609.1"/>
    </source>
</evidence>
<organism evidence="12">
    <name type="scientific">Arion vulgaris</name>
    <dbReference type="NCBI Taxonomy" id="1028688"/>
    <lineage>
        <taxon>Eukaryota</taxon>
        <taxon>Metazoa</taxon>
        <taxon>Spiralia</taxon>
        <taxon>Lophotrochozoa</taxon>
        <taxon>Mollusca</taxon>
        <taxon>Gastropoda</taxon>
        <taxon>Heterobranchia</taxon>
        <taxon>Euthyneura</taxon>
        <taxon>Panpulmonata</taxon>
        <taxon>Eupulmonata</taxon>
        <taxon>Stylommatophora</taxon>
        <taxon>Helicina</taxon>
        <taxon>Arionoidea</taxon>
        <taxon>Arionidae</taxon>
        <taxon>Arion</taxon>
    </lineage>
</organism>
<comment type="similarity">
    <text evidence="3 10">Belongs to the cytochrome c oxidase subunit 6A family.</text>
</comment>
<dbReference type="AlphaFoldDB" id="A0A0B7BTS5"/>
<accession>A0A0B7BTS5</accession>
<dbReference type="GO" id="GO:0030234">
    <property type="term" value="F:enzyme regulator activity"/>
    <property type="evidence" value="ECO:0007669"/>
    <property type="project" value="TreeGrafter"/>
</dbReference>
<keyword evidence="9 11" id="KW-0472">Membrane</keyword>
<dbReference type="GO" id="GO:0005743">
    <property type="term" value="C:mitochondrial inner membrane"/>
    <property type="evidence" value="ECO:0007669"/>
    <property type="project" value="UniProtKB-SubCell"/>
</dbReference>
<dbReference type="GO" id="GO:0006123">
    <property type="term" value="P:mitochondrial electron transport, cytochrome c to oxygen"/>
    <property type="evidence" value="ECO:0007669"/>
    <property type="project" value="TreeGrafter"/>
</dbReference>
<keyword evidence="8" id="KW-0496">Mitochondrion</keyword>
<evidence type="ECO:0000256" key="5">
    <source>
        <dbReference type="ARBA" id="ARBA00022792"/>
    </source>
</evidence>
<evidence type="ECO:0000256" key="4">
    <source>
        <dbReference type="ARBA" id="ARBA00022692"/>
    </source>
</evidence>
<evidence type="ECO:0000256" key="6">
    <source>
        <dbReference type="ARBA" id="ARBA00022946"/>
    </source>
</evidence>
<keyword evidence="5" id="KW-0999">Mitochondrion inner membrane</keyword>
<dbReference type="FunFam" id="4.10.95.10:FF:000001">
    <property type="entry name" value="Cytochrome c oxidase subunit 6A, mitochondrial"/>
    <property type="match status" value="1"/>
</dbReference>
<evidence type="ECO:0000256" key="2">
    <source>
        <dbReference type="ARBA" id="ARBA00004673"/>
    </source>
</evidence>
<evidence type="ECO:0000256" key="7">
    <source>
        <dbReference type="ARBA" id="ARBA00022989"/>
    </source>
</evidence>
<evidence type="ECO:0000256" key="9">
    <source>
        <dbReference type="ARBA" id="ARBA00023136"/>
    </source>
</evidence>
<keyword evidence="6" id="KW-0809">Transit peptide</keyword>
<dbReference type="Pfam" id="PF02046">
    <property type="entry name" value="COX6A"/>
    <property type="match status" value="1"/>
</dbReference>
<dbReference type="PANTHER" id="PTHR11504">
    <property type="entry name" value="CYTOCHROME C OXIDASE POLYPEPTIDE VIA"/>
    <property type="match status" value="1"/>
</dbReference>
<name>A0A0B7BTS5_9EUPU</name>
<dbReference type="EMBL" id="HACG01049744">
    <property type="protein sequence ID" value="CEK96609.1"/>
    <property type="molecule type" value="Transcribed_RNA"/>
</dbReference>
<evidence type="ECO:0008006" key="13">
    <source>
        <dbReference type="Google" id="ProtNLM"/>
    </source>
</evidence>
<keyword evidence="7 11" id="KW-1133">Transmembrane helix</keyword>
<proteinExistence type="inferred from homology"/>
<keyword evidence="4 11" id="KW-0812">Transmembrane</keyword>
<dbReference type="InterPro" id="IPR036418">
    <property type="entry name" value="Cyt_c_oxidase_su6a_sf"/>
</dbReference>
<reference evidence="12" key="1">
    <citation type="submission" date="2014-12" db="EMBL/GenBank/DDBJ databases">
        <title>Insight into the proteome of Arion vulgaris.</title>
        <authorList>
            <person name="Aradska J."/>
            <person name="Bulat T."/>
            <person name="Smidak R."/>
            <person name="Sarate P."/>
            <person name="Gangsoo J."/>
            <person name="Sialana F."/>
            <person name="Bilban M."/>
            <person name="Lubec G."/>
        </authorList>
    </citation>
    <scope>NUCLEOTIDE SEQUENCE</scope>
    <source>
        <tissue evidence="12">Skin</tissue>
    </source>
</reference>
<sequence length="145" mass="16735">MHCVRAKKKKFVIILFDYLSPSKDKMASRLSRLNVALQVCKRFYSAQAAEAHGGGHGESYKTWRNAFFILGVPAVVAVYYNAYYVMPQHPERPEFVPYAHLHLRGRKFPWGDGNHSLFHNPYYNAIPEGYDEGSEELHPGKHHHH</sequence>
<protein>
    <recommendedName>
        <fullName evidence="13">Cytochrome c oxidase polypeptide VIa</fullName>
    </recommendedName>
</protein>
<dbReference type="SUPFAM" id="SSF81411">
    <property type="entry name" value="Mitochondrial cytochrome c oxidase subunit VIa"/>
    <property type="match status" value="1"/>
</dbReference>
<comment type="subcellular location">
    <subcellularLocation>
        <location evidence="1">Mitochondrion inner membrane</location>
        <topology evidence="1">Single-pass membrane protein</topology>
    </subcellularLocation>
</comment>
<evidence type="ECO:0000256" key="3">
    <source>
        <dbReference type="ARBA" id="ARBA00005553"/>
    </source>
</evidence>
<evidence type="ECO:0000256" key="10">
    <source>
        <dbReference type="RuleBase" id="RU004396"/>
    </source>
</evidence>
<evidence type="ECO:0000256" key="1">
    <source>
        <dbReference type="ARBA" id="ARBA00004434"/>
    </source>
</evidence>
<dbReference type="InterPro" id="IPR001349">
    <property type="entry name" value="Cyt_c_oxidase_su6a"/>
</dbReference>